<dbReference type="RefSeq" id="WP_073228413.1">
    <property type="nucleotide sequence ID" value="NZ_FQUQ01000001.1"/>
</dbReference>
<sequence>MSDTEKKTTQSYLEQLKQKALSQENYGGEIKYEQAGMQVYDCPECGAGRALADGLTVCAYCGFKFMTVTLSDGIHIKKIDNS</sequence>
<gene>
    <name evidence="1" type="ORF">SAMN04488522_1011110</name>
</gene>
<dbReference type="Proteomes" id="UP000184287">
    <property type="component" value="Unassembled WGS sequence"/>
</dbReference>
<proteinExistence type="predicted"/>
<keyword evidence="2" id="KW-1185">Reference proteome</keyword>
<dbReference type="OrthoDB" id="1149873at2"/>
<accession>A0A1M4W2V2</accession>
<organism evidence="1 2">
    <name type="scientific">Pedobacter caeni</name>
    <dbReference type="NCBI Taxonomy" id="288992"/>
    <lineage>
        <taxon>Bacteria</taxon>
        <taxon>Pseudomonadati</taxon>
        <taxon>Bacteroidota</taxon>
        <taxon>Sphingobacteriia</taxon>
        <taxon>Sphingobacteriales</taxon>
        <taxon>Sphingobacteriaceae</taxon>
        <taxon>Pedobacter</taxon>
    </lineage>
</organism>
<dbReference type="STRING" id="288992.SAMN04488522_1011110"/>
<dbReference type="EMBL" id="FQUQ01000001">
    <property type="protein sequence ID" value="SHE75480.1"/>
    <property type="molecule type" value="Genomic_DNA"/>
</dbReference>
<evidence type="ECO:0000313" key="1">
    <source>
        <dbReference type="EMBL" id="SHE75480.1"/>
    </source>
</evidence>
<dbReference type="AlphaFoldDB" id="A0A1M4W2V2"/>
<name>A0A1M4W2V2_9SPHI</name>
<reference evidence="2" key="1">
    <citation type="submission" date="2016-11" db="EMBL/GenBank/DDBJ databases">
        <authorList>
            <person name="Varghese N."/>
            <person name="Submissions S."/>
        </authorList>
    </citation>
    <scope>NUCLEOTIDE SEQUENCE [LARGE SCALE GENOMIC DNA]</scope>
    <source>
        <strain evidence="2">DSM 16990</strain>
    </source>
</reference>
<evidence type="ECO:0000313" key="2">
    <source>
        <dbReference type="Proteomes" id="UP000184287"/>
    </source>
</evidence>
<protein>
    <submittedName>
        <fullName evidence="1">Uncharacterized protein</fullName>
    </submittedName>
</protein>